<gene>
    <name evidence="1" type="ORF">ACFSL4_01485</name>
</gene>
<accession>A0ABW4IKA6</accession>
<sequence>MADAAIQIDKIGTETIRVPIIGTMPLIVHNFSEKSKRQMLDAQQGRKSLKQVRDPKAEYEAAFYRTKDGYGFPVTAFKAATVGAARFYGKDVRMTELRQFLFMHGEISPNDPQALVEIEGTPRMREDVVRLGGPSRSADLRYRPEFPDWSTALVVTYVTSSLSRSSVLSLIDAGGLGIGVGEWRPEKRGEFGTYKIDPARDVEVLP</sequence>
<dbReference type="Proteomes" id="UP001597261">
    <property type="component" value="Unassembled WGS sequence"/>
</dbReference>
<protein>
    <submittedName>
        <fullName evidence="1">Uncharacterized protein</fullName>
    </submittedName>
</protein>
<evidence type="ECO:0000313" key="1">
    <source>
        <dbReference type="EMBL" id="MFD1656938.1"/>
    </source>
</evidence>
<proteinExistence type="predicted"/>
<keyword evidence="2" id="KW-1185">Reference proteome</keyword>
<comment type="caution">
    <text evidence="1">The sequence shown here is derived from an EMBL/GenBank/DDBJ whole genome shotgun (WGS) entry which is preliminary data.</text>
</comment>
<reference evidence="2" key="1">
    <citation type="journal article" date="2019" name="Int. J. Syst. Evol. Microbiol.">
        <title>The Global Catalogue of Microorganisms (GCM) 10K type strain sequencing project: providing services to taxonomists for standard genome sequencing and annotation.</title>
        <authorList>
            <consortium name="The Broad Institute Genomics Platform"/>
            <consortium name="The Broad Institute Genome Sequencing Center for Infectious Disease"/>
            <person name="Wu L."/>
            <person name="Ma J."/>
        </authorList>
    </citation>
    <scope>NUCLEOTIDE SEQUENCE [LARGE SCALE GENOMIC DNA]</scope>
    <source>
        <strain evidence="2">CGMCC 1.12470</strain>
    </source>
</reference>
<name>A0ABW4IKA6_9ACTN</name>
<evidence type="ECO:0000313" key="2">
    <source>
        <dbReference type="Proteomes" id="UP001597261"/>
    </source>
</evidence>
<organism evidence="1 2">
    <name type="scientific">Streptomyces caeni</name>
    <dbReference type="NCBI Taxonomy" id="2307231"/>
    <lineage>
        <taxon>Bacteria</taxon>
        <taxon>Bacillati</taxon>
        <taxon>Actinomycetota</taxon>
        <taxon>Actinomycetes</taxon>
        <taxon>Kitasatosporales</taxon>
        <taxon>Streptomycetaceae</taxon>
        <taxon>Streptomyces</taxon>
    </lineage>
</organism>
<dbReference type="RefSeq" id="WP_381077286.1">
    <property type="nucleotide sequence ID" value="NZ_JBHUDX010000004.1"/>
</dbReference>
<dbReference type="EMBL" id="JBHUDX010000004">
    <property type="protein sequence ID" value="MFD1656938.1"/>
    <property type="molecule type" value="Genomic_DNA"/>
</dbReference>